<dbReference type="GO" id="GO:0030313">
    <property type="term" value="C:cell envelope"/>
    <property type="evidence" value="ECO:0007669"/>
    <property type="project" value="UniProtKB-SubCell"/>
</dbReference>
<evidence type="ECO:0000313" key="9">
    <source>
        <dbReference type="Proteomes" id="UP000440096"/>
    </source>
</evidence>
<feature type="domain" description="Solute-binding protein family 5" evidence="7">
    <location>
        <begin position="82"/>
        <end position="417"/>
    </location>
</feature>
<evidence type="ECO:0000256" key="5">
    <source>
        <dbReference type="SAM" id="MobiDB-lite"/>
    </source>
</evidence>
<reference evidence="8 9" key="1">
    <citation type="submission" date="2019-11" db="EMBL/GenBank/DDBJ databases">
        <title>Draft genome of Amycolatopsis RM579.</title>
        <authorList>
            <person name="Duangmal K."/>
            <person name="Mingma R."/>
        </authorList>
    </citation>
    <scope>NUCLEOTIDE SEQUENCE [LARGE SCALE GENOMIC DNA]</scope>
    <source>
        <strain evidence="8 9">RM579</strain>
    </source>
</reference>
<dbReference type="OrthoDB" id="9803988at2"/>
<evidence type="ECO:0000256" key="6">
    <source>
        <dbReference type="SAM" id="SignalP"/>
    </source>
</evidence>
<keyword evidence="3" id="KW-0813">Transport</keyword>
<evidence type="ECO:0000256" key="2">
    <source>
        <dbReference type="ARBA" id="ARBA00005695"/>
    </source>
</evidence>
<dbReference type="AlphaFoldDB" id="A0A6N7YL44"/>
<dbReference type="GO" id="GO:0015833">
    <property type="term" value="P:peptide transport"/>
    <property type="evidence" value="ECO:0007669"/>
    <property type="project" value="TreeGrafter"/>
</dbReference>
<name>A0A6N7YL44_9PSEU</name>
<sequence length="515" mass="55153">MHTSALGSRRLVSLLSTFAVLLALAACGSPTSSSRARGSTLTLTQPGAPNSLDPGTFNQAFEWFFDLAYEPLIYWDASGKAAPGLAQSWGYVGEGNRTFEIVLRPGAKFSDGTDVTAESVKASIEYTRTAGGGAATRWSDKTITVTGPLTLRIEAKNPDPMLDRELSQNFAGSHIISAAGLKDPKQLGTTTAGAGPYVLVPGDTVASDHYTYAPNPHYWNKAAIHYDKVVIKVIPNTNSVLNALKTGQVDVGPADYTVVDAAQSARLQVKQTPLLFLGLNLIDRNGSMLPALRDVRVRQALNFAVDRATITKALFGQWGVPTEQTVLPKDSGSFADTVYPYDPEKAKQLLAQAGYGGGLEIPVLTTSYNGQSQVTQAIAGDLEKVGVSLKLTNLGNYDQYRDQLTAKKFPVASVGFGCLPTYLEGPSLFLPNAATFNPFKTSDPELTALFGQAAAANETDRARLETQVQRRLVEQAWFVPVTLAPKFYFARSTVAGVEPSTGQPLPNPVWFTPAA</sequence>
<dbReference type="SUPFAM" id="SSF53850">
    <property type="entry name" value="Periplasmic binding protein-like II"/>
    <property type="match status" value="1"/>
</dbReference>
<keyword evidence="4 6" id="KW-0732">Signal</keyword>
<dbReference type="PIRSF" id="PIRSF002741">
    <property type="entry name" value="MppA"/>
    <property type="match status" value="1"/>
</dbReference>
<gene>
    <name evidence="8" type="ORF">GKO32_01875</name>
</gene>
<dbReference type="InterPro" id="IPR030678">
    <property type="entry name" value="Peptide/Ni-bd"/>
</dbReference>
<dbReference type="GO" id="GO:0043190">
    <property type="term" value="C:ATP-binding cassette (ABC) transporter complex"/>
    <property type="evidence" value="ECO:0007669"/>
    <property type="project" value="InterPro"/>
</dbReference>
<organism evidence="8 9">
    <name type="scientific">Amycolatopsis pithecellobii</name>
    <dbReference type="NCBI Taxonomy" id="664692"/>
    <lineage>
        <taxon>Bacteria</taxon>
        <taxon>Bacillati</taxon>
        <taxon>Actinomycetota</taxon>
        <taxon>Actinomycetes</taxon>
        <taxon>Pseudonocardiales</taxon>
        <taxon>Pseudonocardiaceae</taxon>
        <taxon>Amycolatopsis</taxon>
    </lineage>
</organism>
<dbReference type="GO" id="GO:1904680">
    <property type="term" value="F:peptide transmembrane transporter activity"/>
    <property type="evidence" value="ECO:0007669"/>
    <property type="project" value="TreeGrafter"/>
</dbReference>
<dbReference type="Pfam" id="PF00496">
    <property type="entry name" value="SBP_bac_5"/>
    <property type="match status" value="1"/>
</dbReference>
<dbReference type="EMBL" id="WMBA01000002">
    <property type="protein sequence ID" value="MTD52732.1"/>
    <property type="molecule type" value="Genomic_DNA"/>
</dbReference>
<accession>A0A6N7YL44</accession>
<protein>
    <recommendedName>
        <fullName evidence="7">Solute-binding protein family 5 domain-containing protein</fullName>
    </recommendedName>
</protein>
<dbReference type="GO" id="GO:0042597">
    <property type="term" value="C:periplasmic space"/>
    <property type="evidence" value="ECO:0007669"/>
    <property type="project" value="UniProtKB-ARBA"/>
</dbReference>
<dbReference type="Gene3D" id="3.40.190.10">
    <property type="entry name" value="Periplasmic binding protein-like II"/>
    <property type="match status" value="1"/>
</dbReference>
<proteinExistence type="inferred from homology"/>
<dbReference type="Proteomes" id="UP000440096">
    <property type="component" value="Unassembled WGS sequence"/>
</dbReference>
<dbReference type="Gene3D" id="3.10.105.10">
    <property type="entry name" value="Dipeptide-binding Protein, Domain 3"/>
    <property type="match status" value="1"/>
</dbReference>
<feature type="region of interest" description="Disordered" evidence="5">
    <location>
        <begin position="29"/>
        <end position="49"/>
    </location>
</feature>
<evidence type="ECO:0000256" key="3">
    <source>
        <dbReference type="ARBA" id="ARBA00022448"/>
    </source>
</evidence>
<feature type="signal peptide" evidence="6">
    <location>
        <begin position="1"/>
        <end position="25"/>
    </location>
</feature>
<dbReference type="InterPro" id="IPR039424">
    <property type="entry name" value="SBP_5"/>
</dbReference>
<dbReference type="InterPro" id="IPR000914">
    <property type="entry name" value="SBP_5_dom"/>
</dbReference>
<feature type="compositionally biased region" description="Polar residues" evidence="5">
    <location>
        <begin position="29"/>
        <end position="48"/>
    </location>
</feature>
<evidence type="ECO:0000256" key="4">
    <source>
        <dbReference type="ARBA" id="ARBA00022729"/>
    </source>
</evidence>
<dbReference type="PANTHER" id="PTHR30290">
    <property type="entry name" value="PERIPLASMIC BINDING COMPONENT OF ABC TRANSPORTER"/>
    <property type="match status" value="1"/>
</dbReference>
<feature type="chain" id="PRO_5038700341" description="Solute-binding protein family 5 domain-containing protein" evidence="6">
    <location>
        <begin position="26"/>
        <end position="515"/>
    </location>
</feature>
<evidence type="ECO:0000259" key="7">
    <source>
        <dbReference type="Pfam" id="PF00496"/>
    </source>
</evidence>
<comment type="subcellular location">
    <subcellularLocation>
        <location evidence="1">Cell envelope</location>
    </subcellularLocation>
</comment>
<evidence type="ECO:0000313" key="8">
    <source>
        <dbReference type="EMBL" id="MTD52732.1"/>
    </source>
</evidence>
<comment type="caution">
    <text evidence="8">The sequence shown here is derived from an EMBL/GenBank/DDBJ whole genome shotgun (WGS) entry which is preliminary data.</text>
</comment>
<dbReference type="PANTHER" id="PTHR30290:SF10">
    <property type="entry name" value="PERIPLASMIC OLIGOPEPTIDE-BINDING PROTEIN-RELATED"/>
    <property type="match status" value="1"/>
</dbReference>
<comment type="similarity">
    <text evidence="2">Belongs to the bacterial solute-binding protein 5 family.</text>
</comment>
<keyword evidence="9" id="KW-1185">Reference proteome</keyword>
<evidence type="ECO:0000256" key="1">
    <source>
        <dbReference type="ARBA" id="ARBA00004196"/>
    </source>
</evidence>